<dbReference type="Pfam" id="PF13245">
    <property type="entry name" value="AAA_19"/>
    <property type="match status" value="1"/>
</dbReference>
<dbReference type="InterPro" id="IPR000212">
    <property type="entry name" value="DNA_helicase_UvrD/REP"/>
</dbReference>
<dbReference type="SUPFAM" id="SSF52540">
    <property type="entry name" value="P-loop containing nucleoside triphosphate hydrolases"/>
    <property type="match status" value="1"/>
</dbReference>
<evidence type="ECO:0000256" key="4">
    <source>
        <dbReference type="ARBA" id="ARBA00022840"/>
    </source>
</evidence>
<name>A0A7W9YKG4_9ACTN</name>
<feature type="domain" description="UvrD-like helicase ATP-binding" evidence="6">
    <location>
        <begin position="192"/>
        <end position="536"/>
    </location>
</feature>
<evidence type="ECO:0000256" key="2">
    <source>
        <dbReference type="ARBA" id="ARBA00022801"/>
    </source>
</evidence>
<dbReference type="GO" id="GO:0003677">
    <property type="term" value="F:DNA binding"/>
    <property type="evidence" value="ECO:0007669"/>
    <property type="project" value="InterPro"/>
</dbReference>
<keyword evidence="3 5" id="KW-0347">Helicase</keyword>
<feature type="binding site" evidence="5">
    <location>
        <begin position="213"/>
        <end position="220"/>
    </location>
    <ligand>
        <name>ATP</name>
        <dbReference type="ChEBI" id="CHEBI:30616"/>
    </ligand>
</feature>
<reference evidence="7 8" key="1">
    <citation type="submission" date="2020-08" db="EMBL/GenBank/DDBJ databases">
        <title>Sequencing the genomes of 1000 actinobacteria strains.</title>
        <authorList>
            <person name="Klenk H.-P."/>
        </authorList>
    </citation>
    <scope>NUCLEOTIDE SEQUENCE [LARGE SCALE GENOMIC DNA]</scope>
    <source>
        <strain evidence="7 8">DSM 46659</strain>
    </source>
</reference>
<evidence type="ECO:0000313" key="8">
    <source>
        <dbReference type="Proteomes" id="UP000546642"/>
    </source>
</evidence>
<dbReference type="RefSeq" id="WP_184077103.1">
    <property type="nucleotide sequence ID" value="NZ_JACHDS010000001.1"/>
</dbReference>
<accession>A0A7W9YKG4</accession>
<keyword evidence="8" id="KW-1185">Reference proteome</keyword>
<evidence type="ECO:0000256" key="1">
    <source>
        <dbReference type="ARBA" id="ARBA00022741"/>
    </source>
</evidence>
<evidence type="ECO:0000256" key="3">
    <source>
        <dbReference type="ARBA" id="ARBA00022806"/>
    </source>
</evidence>
<gene>
    <name evidence="7" type="ORF">HNR23_003670</name>
</gene>
<evidence type="ECO:0000256" key="5">
    <source>
        <dbReference type="PROSITE-ProRule" id="PRU00560"/>
    </source>
</evidence>
<dbReference type="GO" id="GO:0043138">
    <property type="term" value="F:3'-5' DNA helicase activity"/>
    <property type="evidence" value="ECO:0007669"/>
    <property type="project" value="TreeGrafter"/>
</dbReference>
<organism evidence="7 8">
    <name type="scientific">Nocardiopsis mwathae</name>
    <dbReference type="NCBI Taxonomy" id="1472723"/>
    <lineage>
        <taxon>Bacteria</taxon>
        <taxon>Bacillati</taxon>
        <taxon>Actinomycetota</taxon>
        <taxon>Actinomycetes</taxon>
        <taxon>Streptosporangiales</taxon>
        <taxon>Nocardiopsidaceae</taxon>
        <taxon>Nocardiopsis</taxon>
    </lineage>
</organism>
<dbReference type="InterPro" id="IPR014016">
    <property type="entry name" value="UvrD-like_ATP-bd"/>
</dbReference>
<dbReference type="GO" id="GO:0005524">
    <property type="term" value="F:ATP binding"/>
    <property type="evidence" value="ECO:0007669"/>
    <property type="project" value="UniProtKB-UniRule"/>
</dbReference>
<keyword evidence="2 5" id="KW-0378">Hydrolase</keyword>
<dbReference type="PROSITE" id="PS51198">
    <property type="entry name" value="UVRD_HELICASE_ATP_BIND"/>
    <property type="match status" value="1"/>
</dbReference>
<evidence type="ECO:0000259" key="6">
    <source>
        <dbReference type="PROSITE" id="PS51198"/>
    </source>
</evidence>
<protein>
    <submittedName>
        <fullName evidence="7">DNA helicase IV</fullName>
    </submittedName>
</protein>
<proteinExistence type="predicted"/>
<dbReference type="GO" id="GO:0000725">
    <property type="term" value="P:recombinational repair"/>
    <property type="evidence" value="ECO:0007669"/>
    <property type="project" value="TreeGrafter"/>
</dbReference>
<evidence type="ECO:0000313" key="7">
    <source>
        <dbReference type="EMBL" id="MBB6173610.1"/>
    </source>
</evidence>
<dbReference type="EMBL" id="JACHDS010000001">
    <property type="protein sequence ID" value="MBB6173610.1"/>
    <property type="molecule type" value="Genomic_DNA"/>
</dbReference>
<dbReference type="PANTHER" id="PTHR11070">
    <property type="entry name" value="UVRD / RECB / PCRA DNA HELICASE FAMILY MEMBER"/>
    <property type="match status" value="1"/>
</dbReference>
<dbReference type="PANTHER" id="PTHR11070:SF45">
    <property type="entry name" value="DNA 3'-5' HELICASE"/>
    <property type="match status" value="1"/>
</dbReference>
<comment type="caution">
    <text evidence="7">The sequence shown here is derived from an EMBL/GenBank/DDBJ whole genome shotgun (WGS) entry which is preliminary data.</text>
</comment>
<keyword evidence="4 5" id="KW-0067">ATP-binding</keyword>
<dbReference type="InterPro" id="IPR027417">
    <property type="entry name" value="P-loop_NTPase"/>
</dbReference>
<dbReference type="GO" id="GO:0016787">
    <property type="term" value="F:hydrolase activity"/>
    <property type="evidence" value="ECO:0007669"/>
    <property type="project" value="UniProtKB-UniRule"/>
</dbReference>
<sequence length="692" mass="74595">MTLSDSEPAPAVDPEIRAERAHLAASRAALRRMRDDVLATETPAVFGDWVSTQVLQQARALRAEALEDIPDTPLFFGRLDFEAGAVFEDGDGHRTADRIHIGRRHVHDEHGRAMVLDWRAPISVAFYRATPQDPMRVRTRRRYGFDNAARLTAFEDESLTDGAPGGDLLGGELLTAEIERPRTGPMRDIVATIQPEQDDLVRAALDTTLCVQGAPGTGKTAVGLHRIAYLLYAERKRLSRTGVAIVGPNRSFLSYIRNVLPALGEVDVDQTTVRELLETVPVRRVDDTGAARVKGDARMAEVIRRDLWSQLREPAETLVVQRGSRRWRLYPDELRELTDELRGRGVAYGAGRDLLAHRIAHAVLSRMEAAGEACDDRTHDQVRRSREVKAAVAAIWPKADPVKLVLGLLTDADRLASAADGVLSPEEQAAVMLPGRPRGPKSARWSEADLALIDEAAALIRRPESIGHLVVDEAQDLSPMQCRALGRRAASGSATILGDIAQGTSPSATGDWPTLLGHLGKAEARLAVLDRGYRVPAQIIGFAARLLPSIAPGLGAPVAVRRSSGALRLTPARAGSLPDAVADACREGLKREGSVGVMAADADIADLHRALGAAGLDAGVLGETDDALEAERLVCVPASLAKGLEFDTVVAVEPSRIVAAEPRGLHRLYVVLTRAVSALHVVHAEPLPEPLR</sequence>
<dbReference type="GO" id="GO:0005829">
    <property type="term" value="C:cytosol"/>
    <property type="evidence" value="ECO:0007669"/>
    <property type="project" value="TreeGrafter"/>
</dbReference>
<dbReference type="Gene3D" id="3.40.50.300">
    <property type="entry name" value="P-loop containing nucleotide triphosphate hydrolases"/>
    <property type="match status" value="2"/>
</dbReference>
<keyword evidence="1 5" id="KW-0547">Nucleotide-binding</keyword>
<dbReference type="Proteomes" id="UP000546642">
    <property type="component" value="Unassembled WGS sequence"/>
</dbReference>
<dbReference type="AlphaFoldDB" id="A0A7W9YKG4"/>